<organism evidence="1 2">
    <name type="scientific">Moniliophthora roreri</name>
    <name type="common">Frosty pod rot fungus</name>
    <name type="synonym">Monilia roreri</name>
    <dbReference type="NCBI Taxonomy" id="221103"/>
    <lineage>
        <taxon>Eukaryota</taxon>
        <taxon>Fungi</taxon>
        <taxon>Dikarya</taxon>
        <taxon>Basidiomycota</taxon>
        <taxon>Agaricomycotina</taxon>
        <taxon>Agaricomycetes</taxon>
        <taxon>Agaricomycetidae</taxon>
        <taxon>Agaricales</taxon>
        <taxon>Marasmiineae</taxon>
        <taxon>Marasmiaceae</taxon>
        <taxon>Moniliophthora</taxon>
    </lineage>
</organism>
<dbReference type="Proteomes" id="UP000054988">
    <property type="component" value="Unassembled WGS sequence"/>
</dbReference>
<reference evidence="1 2" key="1">
    <citation type="submission" date="2015-12" db="EMBL/GenBank/DDBJ databases">
        <title>Draft genome sequence of Moniliophthora roreri, the causal agent of frosty pod rot of cacao.</title>
        <authorList>
            <person name="Aime M.C."/>
            <person name="Diaz-Valderrama J.R."/>
            <person name="Kijpornyongpan T."/>
            <person name="Phillips-Mora W."/>
        </authorList>
    </citation>
    <scope>NUCLEOTIDE SEQUENCE [LARGE SCALE GENOMIC DNA]</scope>
    <source>
        <strain evidence="1 2">MCA 2952</strain>
    </source>
</reference>
<gene>
    <name evidence="1" type="ORF">WG66_9426</name>
</gene>
<protein>
    <recommendedName>
        <fullName evidence="3">Retrotransposon gag domain-containing protein</fullName>
    </recommendedName>
</protein>
<dbReference type="AlphaFoldDB" id="A0A0W0FNU9"/>
<proteinExistence type="predicted"/>
<comment type="caution">
    <text evidence="1">The sequence shown here is derived from an EMBL/GenBank/DDBJ whole genome shotgun (WGS) entry which is preliminary data.</text>
</comment>
<sequence length="128" mass="15328">MAVLEAVEKNKEKEKSVKVAPPDFFKEDRKDTKRFLTEVEIFLCMNPKDYDTDKKKCLFLLSYMQGKEPKDPKLEWTEFQDKFKKDFSPANVRGEAQLQIEELKMEDRANIFIYNFQLLVQLMWLVFC</sequence>
<dbReference type="EMBL" id="LATX01001791">
    <property type="protein sequence ID" value="KTB37976.1"/>
    <property type="molecule type" value="Genomic_DNA"/>
</dbReference>
<evidence type="ECO:0008006" key="3">
    <source>
        <dbReference type="Google" id="ProtNLM"/>
    </source>
</evidence>
<evidence type="ECO:0000313" key="2">
    <source>
        <dbReference type="Proteomes" id="UP000054988"/>
    </source>
</evidence>
<name>A0A0W0FNU9_MONRR</name>
<accession>A0A0W0FNU9</accession>
<evidence type="ECO:0000313" key="1">
    <source>
        <dbReference type="EMBL" id="KTB37976.1"/>
    </source>
</evidence>